<name>A0A1B7MDG2_9AGAM</name>
<protein>
    <submittedName>
        <fullName evidence="1">Uncharacterized protein</fullName>
    </submittedName>
</protein>
<dbReference type="EMBL" id="KV450153">
    <property type="protein sequence ID" value="OAX30635.1"/>
    <property type="molecule type" value="Genomic_DNA"/>
</dbReference>
<keyword evidence="2" id="KW-1185">Reference proteome</keyword>
<dbReference type="InParanoid" id="A0A1B7MDG2"/>
<dbReference type="Proteomes" id="UP000092154">
    <property type="component" value="Unassembled WGS sequence"/>
</dbReference>
<reference evidence="1 2" key="1">
    <citation type="submission" date="2016-06" db="EMBL/GenBank/DDBJ databases">
        <title>Comparative genomics of the ectomycorrhizal sister species Rhizopogon vinicolor and Rhizopogon vesiculosus (Basidiomycota: Boletales) reveals a divergence of the mating type B locus.</title>
        <authorList>
            <consortium name="DOE Joint Genome Institute"/>
            <person name="Mujic A.B."/>
            <person name="Kuo A."/>
            <person name="Tritt A."/>
            <person name="Lipzen A."/>
            <person name="Chen C."/>
            <person name="Johnson J."/>
            <person name="Sharma A."/>
            <person name="Barry K."/>
            <person name="Grigoriev I.V."/>
            <person name="Spatafora J.W."/>
        </authorList>
    </citation>
    <scope>NUCLEOTIDE SEQUENCE [LARGE SCALE GENOMIC DNA]</scope>
    <source>
        <strain evidence="1 2">AM-OR11-026</strain>
    </source>
</reference>
<dbReference type="AlphaFoldDB" id="A0A1B7MDG2"/>
<feature type="non-terminal residue" evidence="1">
    <location>
        <position position="164"/>
    </location>
</feature>
<gene>
    <name evidence="1" type="ORF">K503DRAFT_820076</name>
</gene>
<evidence type="ECO:0000313" key="1">
    <source>
        <dbReference type="EMBL" id="OAX30635.1"/>
    </source>
</evidence>
<proteinExistence type="predicted"/>
<sequence length="164" mass="18605">MPLVQPLIDSSNNSLHFPSFDTLTLENLAWFRLMHQILPSRVFSNSPTMMAHSTLSLSTHGRCPLRKSTTRFTTKSYSLSSKHFATCEHGYLALHTLFWSSQTTVISLILCHLRSSIAAKHAGQCFCLISIFDSPGHQVMQTLLMHPPDAQISYPRRGMRPYWV</sequence>
<accession>A0A1B7MDG2</accession>
<organism evidence="1 2">
    <name type="scientific">Rhizopogon vinicolor AM-OR11-026</name>
    <dbReference type="NCBI Taxonomy" id="1314800"/>
    <lineage>
        <taxon>Eukaryota</taxon>
        <taxon>Fungi</taxon>
        <taxon>Dikarya</taxon>
        <taxon>Basidiomycota</taxon>
        <taxon>Agaricomycotina</taxon>
        <taxon>Agaricomycetes</taxon>
        <taxon>Agaricomycetidae</taxon>
        <taxon>Boletales</taxon>
        <taxon>Suillineae</taxon>
        <taxon>Rhizopogonaceae</taxon>
        <taxon>Rhizopogon</taxon>
    </lineage>
</organism>
<evidence type="ECO:0000313" key="2">
    <source>
        <dbReference type="Proteomes" id="UP000092154"/>
    </source>
</evidence>